<name>A0A392MGG4_9FABA</name>
<protein>
    <submittedName>
        <fullName evidence="1">Uncharacterized protein</fullName>
    </submittedName>
</protein>
<gene>
    <name evidence="1" type="ORF">A2U01_0006993</name>
</gene>
<dbReference type="EMBL" id="LXQA010009798">
    <property type="protein sequence ID" value="MCH86139.1"/>
    <property type="molecule type" value="Genomic_DNA"/>
</dbReference>
<proteinExistence type="predicted"/>
<keyword evidence="2" id="KW-1185">Reference proteome</keyword>
<dbReference type="Proteomes" id="UP000265520">
    <property type="component" value="Unassembled WGS sequence"/>
</dbReference>
<sequence>MLLHDCPCFDFRPTLTGWAPHCELESWPCCELNGWAGRSAGWIVDVDNNNNKLVAHDGKLVDDARKLDVVVATIVAPLDGHNGEI</sequence>
<evidence type="ECO:0000313" key="2">
    <source>
        <dbReference type="Proteomes" id="UP000265520"/>
    </source>
</evidence>
<comment type="caution">
    <text evidence="1">The sequence shown here is derived from an EMBL/GenBank/DDBJ whole genome shotgun (WGS) entry which is preliminary data.</text>
</comment>
<evidence type="ECO:0000313" key="1">
    <source>
        <dbReference type="EMBL" id="MCH86139.1"/>
    </source>
</evidence>
<dbReference type="AlphaFoldDB" id="A0A392MGG4"/>
<organism evidence="1 2">
    <name type="scientific">Trifolium medium</name>
    <dbReference type="NCBI Taxonomy" id="97028"/>
    <lineage>
        <taxon>Eukaryota</taxon>
        <taxon>Viridiplantae</taxon>
        <taxon>Streptophyta</taxon>
        <taxon>Embryophyta</taxon>
        <taxon>Tracheophyta</taxon>
        <taxon>Spermatophyta</taxon>
        <taxon>Magnoliopsida</taxon>
        <taxon>eudicotyledons</taxon>
        <taxon>Gunneridae</taxon>
        <taxon>Pentapetalae</taxon>
        <taxon>rosids</taxon>
        <taxon>fabids</taxon>
        <taxon>Fabales</taxon>
        <taxon>Fabaceae</taxon>
        <taxon>Papilionoideae</taxon>
        <taxon>50 kb inversion clade</taxon>
        <taxon>NPAAA clade</taxon>
        <taxon>Hologalegina</taxon>
        <taxon>IRL clade</taxon>
        <taxon>Trifolieae</taxon>
        <taxon>Trifolium</taxon>
    </lineage>
</organism>
<accession>A0A392MGG4</accession>
<reference evidence="1 2" key="1">
    <citation type="journal article" date="2018" name="Front. Plant Sci.">
        <title>Red Clover (Trifolium pratense) and Zigzag Clover (T. medium) - A Picture of Genomic Similarities and Differences.</title>
        <authorList>
            <person name="Dluhosova J."/>
            <person name="Istvanek J."/>
            <person name="Nedelnik J."/>
            <person name="Repkova J."/>
        </authorList>
    </citation>
    <scope>NUCLEOTIDE SEQUENCE [LARGE SCALE GENOMIC DNA]</scope>
    <source>
        <strain evidence="2">cv. 10/8</strain>
        <tissue evidence="1">Leaf</tissue>
    </source>
</reference>